<dbReference type="PROSITE" id="PS51462">
    <property type="entry name" value="NUDIX"/>
    <property type="match status" value="1"/>
</dbReference>
<evidence type="ECO:0000256" key="4">
    <source>
        <dbReference type="ARBA" id="ARBA00022801"/>
    </source>
</evidence>
<dbReference type="InterPro" id="IPR015375">
    <property type="entry name" value="NADH_PPase-like_N"/>
</dbReference>
<dbReference type="PANTHER" id="PTHR11383">
    <property type="entry name" value="NUCLEOSIDE DIPHOSPHATE-LINKED MOIETY X MOTIF 13"/>
    <property type="match status" value="1"/>
</dbReference>
<dbReference type="InterPro" id="IPR049734">
    <property type="entry name" value="NudC-like_C"/>
</dbReference>
<dbReference type="Pfam" id="PF09297">
    <property type="entry name" value="Zn_ribbon_NUD"/>
    <property type="match status" value="1"/>
</dbReference>
<comment type="caution">
    <text evidence="8">The sequence shown here is derived from an EMBL/GenBank/DDBJ whole genome shotgun (WGS) entry which is preliminary data.</text>
</comment>
<evidence type="ECO:0000256" key="1">
    <source>
        <dbReference type="ARBA" id="ARBA00001946"/>
    </source>
</evidence>
<evidence type="ECO:0000256" key="2">
    <source>
        <dbReference type="ARBA" id="ARBA00012381"/>
    </source>
</evidence>
<keyword evidence="3" id="KW-0479">Metal-binding</keyword>
<organism evidence="8 9">
    <name type="scientific">Lautropia mirabilis ATCC 51599</name>
    <dbReference type="NCBI Taxonomy" id="887898"/>
    <lineage>
        <taxon>Bacteria</taxon>
        <taxon>Pseudomonadati</taxon>
        <taxon>Pseudomonadota</taxon>
        <taxon>Betaproteobacteria</taxon>
        <taxon>Burkholderiales</taxon>
        <taxon>Burkholderiaceae</taxon>
        <taxon>Lautropia</taxon>
    </lineage>
</organism>
<evidence type="ECO:0000313" key="8">
    <source>
        <dbReference type="EMBL" id="EFV95007.1"/>
    </source>
</evidence>
<sequence length="285" mass="31331">MLQLPDAYDLSPSRAAPGAMLSDPDAIILLFAGHTLVQRSDGPPALTAGDYGSLLNAWTTCESVGRYRGRPCLAVSLPNPPPPLPPGWEAQGLRQWFGRLPDDLTSIAMQASQLLEWVRTHRWCGACGVPTVRVPGERAMQCPRCGLRNYPRISPAMMVLVTRGHELLLASNVNFPPGRYSALAGFLEAGESVEAAIHREVAEEVGIQVHRPRYFGSQSWPFPHSLMIAFTAEWLAGDIHVDPTEIRDARWFTPDTLPDLPPANVSISRALVEHVAHQLRQGRSR</sequence>
<dbReference type="EMBL" id="AEQP01000006">
    <property type="protein sequence ID" value="EFV95007.1"/>
    <property type="molecule type" value="Genomic_DNA"/>
</dbReference>
<keyword evidence="4 8" id="KW-0378">Hydrolase</keyword>
<evidence type="ECO:0000259" key="7">
    <source>
        <dbReference type="PROSITE" id="PS51462"/>
    </source>
</evidence>
<dbReference type="InterPro" id="IPR000086">
    <property type="entry name" value="NUDIX_hydrolase_dom"/>
</dbReference>
<dbReference type="InterPro" id="IPR015797">
    <property type="entry name" value="NUDIX_hydrolase-like_dom_sf"/>
</dbReference>
<evidence type="ECO:0000256" key="6">
    <source>
        <dbReference type="ARBA" id="ARBA00023027"/>
    </source>
</evidence>
<dbReference type="PROSITE" id="PS00893">
    <property type="entry name" value="NUDIX_BOX"/>
    <property type="match status" value="1"/>
</dbReference>
<dbReference type="Gene3D" id="3.90.79.10">
    <property type="entry name" value="Nucleoside Triphosphate Pyrophosphohydrolase"/>
    <property type="match status" value="1"/>
</dbReference>
<keyword evidence="6" id="KW-0520">NAD</keyword>
<evidence type="ECO:0000256" key="3">
    <source>
        <dbReference type="ARBA" id="ARBA00022723"/>
    </source>
</evidence>
<dbReference type="InterPro" id="IPR020084">
    <property type="entry name" value="NUDIX_hydrolase_CS"/>
</dbReference>
<dbReference type="Pfam" id="PF09296">
    <property type="entry name" value="NUDIX-like"/>
    <property type="match status" value="1"/>
</dbReference>
<accession>E7RX16</accession>
<dbReference type="PANTHER" id="PTHR11383:SF3">
    <property type="entry name" value="NAD(P)H PYROPHOSPHATASE NUDT13, MITOCHONDRIAL"/>
    <property type="match status" value="1"/>
</dbReference>
<dbReference type="HOGENOM" id="CLU_037162_0_1_4"/>
<dbReference type="InterPro" id="IPR015376">
    <property type="entry name" value="Znr_NADH_PPase"/>
</dbReference>
<evidence type="ECO:0000313" key="9">
    <source>
        <dbReference type="Proteomes" id="UP000011021"/>
    </source>
</evidence>
<evidence type="ECO:0000256" key="5">
    <source>
        <dbReference type="ARBA" id="ARBA00022842"/>
    </source>
</evidence>
<dbReference type="EC" id="3.6.1.22" evidence="2"/>
<name>E7RX16_9BURK</name>
<dbReference type="GO" id="GO:0016787">
    <property type="term" value="F:hydrolase activity"/>
    <property type="evidence" value="ECO:0007669"/>
    <property type="project" value="UniProtKB-KW"/>
</dbReference>
<comment type="cofactor">
    <cofactor evidence="1">
        <name>Mg(2+)</name>
        <dbReference type="ChEBI" id="CHEBI:18420"/>
    </cofactor>
</comment>
<dbReference type="CDD" id="cd03429">
    <property type="entry name" value="NUDIX_NADH_pyrophosphatase_Nudt13"/>
    <property type="match status" value="1"/>
</dbReference>
<protein>
    <recommendedName>
        <fullName evidence="2">NAD(+) diphosphatase</fullName>
        <ecNumber evidence="2">3.6.1.22</ecNumber>
    </recommendedName>
</protein>
<dbReference type="NCBIfam" id="NF001299">
    <property type="entry name" value="PRK00241.1"/>
    <property type="match status" value="1"/>
</dbReference>
<keyword evidence="5" id="KW-0460">Magnesium</keyword>
<dbReference type="AlphaFoldDB" id="E7RX16"/>
<dbReference type="Proteomes" id="UP000011021">
    <property type="component" value="Unassembled WGS sequence"/>
</dbReference>
<gene>
    <name evidence="8" type="ORF">HMPREF0551_1229</name>
</gene>
<dbReference type="SUPFAM" id="SSF55811">
    <property type="entry name" value="Nudix"/>
    <property type="match status" value="2"/>
</dbReference>
<reference evidence="8 9" key="1">
    <citation type="submission" date="2010-12" db="EMBL/GenBank/DDBJ databases">
        <authorList>
            <person name="Muzny D."/>
            <person name="Qin X."/>
            <person name="Deng J."/>
            <person name="Jiang H."/>
            <person name="Liu Y."/>
            <person name="Qu J."/>
            <person name="Song X.-Z."/>
            <person name="Zhang L."/>
            <person name="Thornton R."/>
            <person name="Coyle M."/>
            <person name="Francisco L."/>
            <person name="Jackson L."/>
            <person name="Javaid M."/>
            <person name="Korchina V."/>
            <person name="Kovar C."/>
            <person name="Mata R."/>
            <person name="Mathew T."/>
            <person name="Ngo R."/>
            <person name="Nguyen L."/>
            <person name="Nguyen N."/>
            <person name="Okwuonu G."/>
            <person name="Ongeri F."/>
            <person name="Pham C."/>
            <person name="Simmons D."/>
            <person name="Wilczek-Boney K."/>
            <person name="Hale W."/>
            <person name="Jakkamsetti A."/>
            <person name="Pham P."/>
            <person name="Ruth R."/>
            <person name="San Lucas F."/>
            <person name="Warren J."/>
            <person name="Zhang J."/>
            <person name="Zhao Z."/>
            <person name="Zhou C."/>
            <person name="Zhu D."/>
            <person name="Lee S."/>
            <person name="Bess C."/>
            <person name="Blankenburg K."/>
            <person name="Forbes L."/>
            <person name="Fu Q."/>
            <person name="Gubbala S."/>
            <person name="Hirani K."/>
            <person name="Jayaseelan J.C."/>
            <person name="Lara F."/>
            <person name="Munidasa M."/>
            <person name="Palculict T."/>
            <person name="Patil S."/>
            <person name="Pu L.-L."/>
            <person name="Saada N."/>
            <person name="Tang L."/>
            <person name="Weissenberger G."/>
            <person name="Zhu Y."/>
            <person name="Hemphill L."/>
            <person name="Shang Y."/>
            <person name="Youmans B."/>
            <person name="Ayvaz T."/>
            <person name="Ross M."/>
            <person name="Santibanez J."/>
            <person name="Aqrawi P."/>
            <person name="Gross S."/>
            <person name="Joshi V."/>
            <person name="Fowler G."/>
            <person name="Nazareth L."/>
            <person name="Reid J."/>
            <person name="Worley K."/>
            <person name="Petrosino J."/>
            <person name="Highlander S."/>
            <person name="Gibbs R."/>
        </authorList>
    </citation>
    <scope>NUCLEOTIDE SEQUENCE [LARGE SCALE GENOMIC DNA]</scope>
    <source>
        <strain evidence="8 9">ATCC 51599</strain>
    </source>
</reference>
<dbReference type="Pfam" id="PF00293">
    <property type="entry name" value="NUDIX"/>
    <property type="match status" value="1"/>
</dbReference>
<dbReference type="Gene3D" id="3.90.79.20">
    <property type="match status" value="1"/>
</dbReference>
<dbReference type="eggNOG" id="COG2816">
    <property type="taxonomic scope" value="Bacteria"/>
</dbReference>
<keyword evidence="9" id="KW-1185">Reference proteome</keyword>
<proteinExistence type="predicted"/>
<dbReference type="STRING" id="887898.HMPREF0551_1229"/>
<feature type="domain" description="Nudix hydrolase" evidence="7">
    <location>
        <begin position="151"/>
        <end position="275"/>
    </location>
</feature>
<dbReference type="RefSeq" id="WP_005673479.1">
    <property type="nucleotide sequence ID" value="NZ_CP146288.1"/>
</dbReference>
<dbReference type="GO" id="GO:0046872">
    <property type="term" value="F:metal ion binding"/>
    <property type="evidence" value="ECO:0007669"/>
    <property type="project" value="UniProtKB-KW"/>
</dbReference>